<sequence length="258" mass="27561">MSVDNNLVGRLALITGASGGIGAAIAKDLWAHGSSLALTYWNSREKIDALVAELEKASTRSSNRISVHRIDMGTPNDQDFDLLFQEIVQLQGQSPSILVANAGYGKRFTYIEDIELAEFDYMMRVNLRAPFILAKHCVPDMAKNKWGRLIFISSIAAYGGGINGPHYAASKGGVTSMMRNLSARYAKDGITANDVAPAMIGDTGMIPNARAVEGTAGDVRNIPVGRLGAPQEVANAVTMLCRTGYLTGQSIILSGGLR</sequence>
<dbReference type="Proteomes" id="UP000515153">
    <property type="component" value="Chromosome I"/>
</dbReference>
<keyword evidence="3" id="KW-0560">Oxidoreductase</keyword>
<protein>
    <submittedName>
        <fullName evidence="5">Uncharacterized protein</fullName>
    </submittedName>
</protein>
<dbReference type="AlphaFoldDB" id="A0A6P8B4H4"/>
<evidence type="ECO:0000256" key="1">
    <source>
        <dbReference type="ARBA" id="ARBA00006484"/>
    </source>
</evidence>
<dbReference type="InterPro" id="IPR036291">
    <property type="entry name" value="NAD(P)-bd_dom_sf"/>
</dbReference>
<dbReference type="CDD" id="cd05233">
    <property type="entry name" value="SDR_c"/>
    <property type="match status" value="1"/>
</dbReference>
<dbReference type="KEGG" id="pgri:PgNI_05716"/>
<reference evidence="5" key="3">
    <citation type="submission" date="2025-08" db="UniProtKB">
        <authorList>
            <consortium name="RefSeq"/>
        </authorList>
    </citation>
    <scope>IDENTIFICATION</scope>
    <source>
        <strain evidence="5">NI907</strain>
    </source>
</reference>
<dbReference type="PRINTS" id="PR00081">
    <property type="entry name" value="GDHRDH"/>
</dbReference>
<dbReference type="RefSeq" id="XP_030982040.1">
    <property type="nucleotide sequence ID" value="XM_031125747.1"/>
</dbReference>
<evidence type="ECO:0000256" key="2">
    <source>
        <dbReference type="ARBA" id="ARBA00022857"/>
    </source>
</evidence>
<dbReference type="InterPro" id="IPR020904">
    <property type="entry name" value="Sc_DH/Rdtase_CS"/>
</dbReference>
<name>A0A6P8B4H4_PYRGI</name>
<gene>
    <name evidence="5" type="ORF">PgNI_05716</name>
</gene>
<accession>A0A6P8B4H4</accession>
<reference evidence="5" key="2">
    <citation type="submission" date="2019-10" db="EMBL/GenBank/DDBJ databases">
        <authorList>
            <consortium name="NCBI Genome Project"/>
        </authorList>
    </citation>
    <scope>NUCLEOTIDE SEQUENCE</scope>
    <source>
        <strain evidence="5">NI907</strain>
    </source>
</reference>
<dbReference type="Pfam" id="PF13561">
    <property type="entry name" value="adh_short_C2"/>
    <property type="match status" value="1"/>
</dbReference>
<dbReference type="GO" id="GO:0016616">
    <property type="term" value="F:oxidoreductase activity, acting on the CH-OH group of donors, NAD or NADP as acceptor"/>
    <property type="evidence" value="ECO:0007669"/>
    <property type="project" value="TreeGrafter"/>
</dbReference>
<keyword evidence="4" id="KW-1185">Reference proteome</keyword>
<evidence type="ECO:0000313" key="4">
    <source>
        <dbReference type="Proteomes" id="UP000515153"/>
    </source>
</evidence>
<dbReference type="InterPro" id="IPR002347">
    <property type="entry name" value="SDR_fam"/>
</dbReference>
<dbReference type="FunFam" id="3.40.50.720:FF:000173">
    <property type="entry name" value="3-oxoacyl-[acyl-carrier protein] reductase"/>
    <property type="match status" value="1"/>
</dbReference>
<dbReference type="GO" id="GO:0006633">
    <property type="term" value="P:fatty acid biosynthetic process"/>
    <property type="evidence" value="ECO:0007669"/>
    <property type="project" value="TreeGrafter"/>
</dbReference>
<evidence type="ECO:0000256" key="3">
    <source>
        <dbReference type="ARBA" id="ARBA00023002"/>
    </source>
</evidence>
<dbReference type="PROSITE" id="PS00061">
    <property type="entry name" value="ADH_SHORT"/>
    <property type="match status" value="1"/>
</dbReference>
<keyword evidence="2" id="KW-0521">NADP</keyword>
<evidence type="ECO:0000313" key="5">
    <source>
        <dbReference type="RefSeq" id="XP_030982040.1"/>
    </source>
</evidence>
<dbReference type="PANTHER" id="PTHR42760:SF127">
    <property type="entry name" value="3-KETOACYL-ACYL CARRIER PROTEIN REDUCTASE-RELATED"/>
    <property type="match status" value="1"/>
</dbReference>
<dbReference type="GeneID" id="41960656"/>
<organism evidence="4 5">
    <name type="scientific">Pyricularia grisea</name>
    <name type="common">Crabgrass-specific blast fungus</name>
    <name type="synonym">Magnaporthe grisea</name>
    <dbReference type="NCBI Taxonomy" id="148305"/>
    <lineage>
        <taxon>Eukaryota</taxon>
        <taxon>Fungi</taxon>
        <taxon>Dikarya</taxon>
        <taxon>Ascomycota</taxon>
        <taxon>Pezizomycotina</taxon>
        <taxon>Sordariomycetes</taxon>
        <taxon>Sordariomycetidae</taxon>
        <taxon>Magnaporthales</taxon>
        <taxon>Pyriculariaceae</taxon>
        <taxon>Pyricularia</taxon>
    </lineage>
</organism>
<comment type="similarity">
    <text evidence="1">Belongs to the short-chain dehydrogenases/reductases (SDR) family.</text>
</comment>
<proteinExistence type="inferred from homology"/>
<dbReference type="SUPFAM" id="SSF51735">
    <property type="entry name" value="NAD(P)-binding Rossmann-fold domains"/>
    <property type="match status" value="1"/>
</dbReference>
<dbReference type="Gene3D" id="3.40.50.720">
    <property type="entry name" value="NAD(P)-binding Rossmann-like Domain"/>
    <property type="match status" value="1"/>
</dbReference>
<reference evidence="4 5" key="1">
    <citation type="journal article" date="2019" name="Mol. Biol. Evol.">
        <title>Blast fungal genomes show frequent chromosomal changes, gene gains and losses, and effector gene turnover.</title>
        <authorList>
            <person name="Gomez Luciano L.B."/>
            <person name="Jason Tsai I."/>
            <person name="Chuma I."/>
            <person name="Tosa Y."/>
            <person name="Chen Y.H."/>
            <person name="Li J.Y."/>
            <person name="Li M.Y."/>
            <person name="Jade Lu M.Y."/>
            <person name="Nakayashiki H."/>
            <person name="Li W.H."/>
        </authorList>
    </citation>
    <scope>NUCLEOTIDE SEQUENCE [LARGE SCALE GENOMIC DNA]</scope>
    <source>
        <strain evidence="4 5">NI907</strain>
    </source>
</reference>
<dbReference type="PANTHER" id="PTHR42760">
    <property type="entry name" value="SHORT-CHAIN DEHYDROGENASES/REDUCTASES FAMILY MEMBER"/>
    <property type="match status" value="1"/>
</dbReference>
<dbReference type="GO" id="GO:0048038">
    <property type="term" value="F:quinone binding"/>
    <property type="evidence" value="ECO:0007669"/>
    <property type="project" value="TreeGrafter"/>
</dbReference>